<evidence type="ECO:0000313" key="7">
    <source>
        <dbReference type="EMBL" id="MCQ8242444.1"/>
    </source>
</evidence>
<dbReference type="EMBL" id="JAMZEJ010000011">
    <property type="protein sequence ID" value="MCQ8242444.1"/>
    <property type="molecule type" value="Genomic_DNA"/>
</dbReference>
<feature type="chain" id="PRO_5045446360" evidence="5">
    <location>
        <begin position="45"/>
        <end position="178"/>
    </location>
</feature>
<evidence type="ECO:0000256" key="4">
    <source>
        <dbReference type="PROSITE-ProRule" id="PRU00433"/>
    </source>
</evidence>
<evidence type="ECO:0000259" key="6">
    <source>
        <dbReference type="PROSITE" id="PS51007"/>
    </source>
</evidence>
<evidence type="ECO:0000256" key="3">
    <source>
        <dbReference type="ARBA" id="ARBA00023004"/>
    </source>
</evidence>
<keyword evidence="5" id="KW-0732">Signal</keyword>
<dbReference type="PANTHER" id="PTHR35008:SF4">
    <property type="entry name" value="BLL4482 PROTEIN"/>
    <property type="match status" value="1"/>
</dbReference>
<dbReference type="Gene3D" id="1.10.760.10">
    <property type="entry name" value="Cytochrome c-like domain"/>
    <property type="match status" value="1"/>
</dbReference>
<feature type="signal peptide" evidence="5">
    <location>
        <begin position="1"/>
        <end position="44"/>
    </location>
</feature>
<dbReference type="SUPFAM" id="SSF46626">
    <property type="entry name" value="Cytochrome c"/>
    <property type="match status" value="1"/>
</dbReference>
<accession>A0ABT1W377</accession>
<protein>
    <submittedName>
        <fullName evidence="7">Cytochrome c</fullName>
    </submittedName>
</protein>
<name>A0ABT1W377_9PROT</name>
<gene>
    <name evidence="7" type="ORF">NFI88_16545</name>
</gene>
<dbReference type="Proteomes" id="UP001524547">
    <property type="component" value="Unassembled WGS sequence"/>
</dbReference>
<reference evidence="7 8" key="1">
    <citation type="submission" date="2022-06" db="EMBL/GenBank/DDBJ databases">
        <title>Rhizosaccharibacter gen. nov. sp. nov. KSS12, endophytic bacteria isolated from sugarcane.</title>
        <authorList>
            <person name="Pitiwittayakul N."/>
        </authorList>
    </citation>
    <scope>NUCLEOTIDE SEQUENCE [LARGE SCALE GENOMIC DNA]</scope>
    <source>
        <strain evidence="7 8">KSS12</strain>
    </source>
</reference>
<evidence type="ECO:0000313" key="8">
    <source>
        <dbReference type="Proteomes" id="UP001524547"/>
    </source>
</evidence>
<proteinExistence type="predicted"/>
<dbReference type="InterPro" id="IPR009056">
    <property type="entry name" value="Cyt_c-like_dom"/>
</dbReference>
<dbReference type="InterPro" id="IPR051459">
    <property type="entry name" value="Cytochrome_c-type_DH"/>
</dbReference>
<keyword evidence="8" id="KW-1185">Reference proteome</keyword>
<evidence type="ECO:0000256" key="2">
    <source>
        <dbReference type="ARBA" id="ARBA00022723"/>
    </source>
</evidence>
<dbReference type="PANTHER" id="PTHR35008">
    <property type="entry name" value="BLL4482 PROTEIN-RELATED"/>
    <property type="match status" value="1"/>
</dbReference>
<comment type="caution">
    <text evidence="7">The sequence shown here is derived from an EMBL/GenBank/DDBJ whole genome shotgun (WGS) entry which is preliminary data.</text>
</comment>
<evidence type="ECO:0000256" key="5">
    <source>
        <dbReference type="SAM" id="SignalP"/>
    </source>
</evidence>
<keyword evidence="3 4" id="KW-0408">Iron</keyword>
<sequence>MPVSVLPASRAPFRGVRPASRFRRALPVLPAFLAAILAASPWTAARAASGAELYAQQCAMCHQADLKGLAGQYPPLGGRVDKIMATPEGRHYLADLLTHGMSGPIQAGGAAFAGYMPAFKQLSDSDIAAILDYVSDQGGTKPAPHLDAAEIAAARGRPLNVRSVLEERGALDAAHKLP</sequence>
<feature type="domain" description="Cytochrome c" evidence="6">
    <location>
        <begin position="45"/>
        <end position="138"/>
    </location>
</feature>
<dbReference type="Pfam" id="PF13442">
    <property type="entry name" value="Cytochrome_CBB3"/>
    <property type="match status" value="1"/>
</dbReference>
<dbReference type="PROSITE" id="PS51007">
    <property type="entry name" value="CYTC"/>
    <property type="match status" value="1"/>
</dbReference>
<evidence type="ECO:0000256" key="1">
    <source>
        <dbReference type="ARBA" id="ARBA00022617"/>
    </source>
</evidence>
<keyword evidence="2 4" id="KW-0479">Metal-binding</keyword>
<keyword evidence="1 4" id="KW-0349">Heme</keyword>
<dbReference type="InterPro" id="IPR036909">
    <property type="entry name" value="Cyt_c-like_dom_sf"/>
</dbReference>
<dbReference type="RefSeq" id="WP_422921195.1">
    <property type="nucleotide sequence ID" value="NZ_JAMZEJ010000011.1"/>
</dbReference>
<organism evidence="7 8">
    <name type="scientific">Rhizosaccharibacter radicis</name>
    <dbReference type="NCBI Taxonomy" id="2782605"/>
    <lineage>
        <taxon>Bacteria</taxon>
        <taxon>Pseudomonadati</taxon>
        <taxon>Pseudomonadota</taxon>
        <taxon>Alphaproteobacteria</taxon>
        <taxon>Acetobacterales</taxon>
        <taxon>Acetobacteraceae</taxon>
        <taxon>Rhizosaccharibacter</taxon>
    </lineage>
</organism>